<dbReference type="EMBL" id="QRZF01000003">
    <property type="protein sequence ID" value="RGV56345.1"/>
    <property type="molecule type" value="Genomic_DNA"/>
</dbReference>
<sequence>MPMALRKHILVFLIFFIGVFHIFASDANYTIYSIGNEGTTCKFEDTRVNCIYKDSDGFIWIGTGLTVERINGQYTLPYHFTEKQEGITPSPFLVNALIENHKHDFWVGTVQGLWHMNHNNFTLERMFAKEINFSVQKLAKDEENRLYIGTVNGLYIYDGKELRHIMINEKNILSINNRILDIVVQSPNSVWLLTTNGIVLCDAKSGALKQYSSSLSSCGQFKCFIKVKDKLYIGTEKGGLLTFDLLHQTFAPYWNDIKVPVTNLTYEKGILGVATSGQGIYLLSLTNGKSIYSAICGTEPGQDLLSNNISSILLSQGDVWCGTGYYLGLNLLRKRNEAFRRYDKGLFKSKDISIRSHLSTKDYRFIGTREGFYYVNEQNEKIHYVNVQNDKSGKLRSNLIFSFYEYGGEILIGTCAGGLSAFDPRTGTFNETPLTRTCVSNDIFMFLEDENNKLWLATSDGLYSYDKQTQTVKEYNASNSNMPGNIVYGIYQDSSKRFWVGTDKGLAILDSTGKCTQNILPEAFRKEAIRYIYEGRDGTLFFGQLNNRLFISDKSLNHFRYLSPICPSIVQDDQGYYWLGQWDGLLRVNEKLDRFTFFPAINDLAANAGPPISKDKNGLLWVCGIKGLFMVNPLAEFTPSPIRITEMQVNGKLYANDYKLSADSVIKLKSNENTITFRFTSLGYESPELIKYEYMLEGKDSIWIELANEDKVSYFNLPAGNYVFQIRKFLDLESVNRVSFSIKQDRSWLTYATITGILLIAIFIFVFRKRKTIVSATTPVESVNLDQPETKIPASSTESYVKLSDEEAGDVIHTLKKYMQDQQPYLNVDLKQSDVAAAIGYPTYLLSAVFTHYLKMGYYDFVNSYRVEKFKQAISEGQHKKYTLVTLAEKCGFKSKASFFRAFKKFTGTTPNEYIQQYDKE</sequence>
<organism evidence="6 7">
    <name type="scientific">Bacteroides intestinalis</name>
    <dbReference type="NCBI Taxonomy" id="329854"/>
    <lineage>
        <taxon>Bacteria</taxon>
        <taxon>Pseudomonadati</taxon>
        <taxon>Bacteroidota</taxon>
        <taxon>Bacteroidia</taxon>
        <taxon>Bacteroidales</taxon>
        <taxon>Bacteroidaceae</taxon>
        <taxon>Bacteroides</taxon>
    </lineage>
</organism>
<keyword evidence="2" id="KW-0238">DNA-binding</keyword>
<dbReference type="InterPro" id="IPR009057">
    <property type="entry name" value="Homeodomain-like_sf"/>
</dbReference>
<protein>
    <submittedName>
        <fullName evidence="6">Helix-turn-helix domain-containing protein</fullName>
    </submittedName>
</protein>
<dbReference type="Pfam" id="PF12833">
    <property type="entry name" value="HTH_18"/>
    <property type="match status" value="1"/>
</dbReference>
<keyword evidence="4" id="KW-0812">Transmembrane</keyword>
<evidence type="ECO:0000256" key="1">
    <source>
        <dbReference type="ARBA" id="ARBA00023015"/>
    </source>
</evidence>
<dbReference type="InterPro" id="IPR011123">
    <property type="entry name" value="Y_Y_Y"/>
</dbReference>
<dbReference type="Gene3D" id="2.60.40.10">
    <property type="entry name" value="Immunoglobulins"/>
    <property type="match status" value="1"/>
</dbReference>
<dbReference type="SMART" id="SM00342">
    <property type="entry name" value="HTH_ARAC"/>
    <property type="match status" value="1"/>
</dbReference>
<comment type="caution">
    <text evidence="6">The sequence shown here is derived from an EMBL/GenBank/DDBJ whole genome shotgun (WGS) entry which is preliminary data.</text>
</comment>
<dbReference type="Proteomes" id="UP000283850">
    <property type="component" value="Unassembled WGS sequence"/>
</dbReference>
<reference evidence="6 7" key="1">
    <citation type="submission" date="2018-08" db="EMBL/GenBank/DDBJ databases">
        <title>A genome reference for cultivated species of the human gut microbiota.</title>
        <authorList>
            <person name="Zou Y."/>
            <person name="Xue W."/>
            <person name="Luo G."/>
        </authorList>
    </citation>
    <scope>NUCLEOTIDE SEQUENCE [LARGE SCALE GENOMIC DNA]</scope>
    <source>
        <strain evidence="6 7">AF14-32</strain>
    </source>
</reference>
<evidence type="ECO:0000256" key="4">
    <source>
        <dbReference type="SAM" id="Phobius"/>
    </source>
</evidence>
<evidence type="ECO:0000259" key="5">
    <source>
        <dbReference type="PROSITE" id="PS01124"/>
    </source>
</evidence>
<dbReference type="Pfam" id="PF07494">
    <property type="entry name" value="Reg_prop"/>
    <property type="match status" value="2"/>
</dbReference>
<evidence type="ECO:0000313" key="6">
    <source>
        <dbReference type="EMBL" id="RGV56345.1"/>
    </source>
</evidence>
<evidence type="ECO:0000256" key="3">
    <source>
        <dbReference type="ARBA" id="ARBA00023163"/>
    </source>
</evidence>
<dbReference type="Gene3D" id="2.130.10.10">
    <property type="entry name" value="YVTN repeat-like/Quinoprotein amine dehydrogenase"/>
    <property type="match status" value="3"/>
</dbReference>
<dbReference type="SUPFAM" id="SSF63829">
    <property type="entry name" value="Calcium-dependent phosphotriesterase"/>
    <property type="match status" value="2"/>
</dbReference>
<evidence type="ECO:0000256" key="2">
    <source>
        <dbReference type="ARBA" id="ARBA00023125"/>
    </source>
</evidence>
<keyword evidence="4" id="KW-1133">Transmembrane helix</keyword>
<evidence type="ECO:0000313" key="7">
    <source>
        <dbReference type="Proteomes" id="UP000283850"/>
    </source>
</evidence>
<dbReference type="Gene3D" id="1.10.10.60">
    <property type="entry name" value="Homeodomain-like"/>
    <property type="match status" value="1"/>
</dbReference>
<dbReference type="InterPro" id="IPR015943">
    <property type="entry name" value="WD40/YVTN_repeat-like_dom_sf"/>
</dbReference>
<dbReference type="InterPro" id="IPR013783">
    <property type="entry name" value="Ig-like_fold"/>
</dbReference>
<dbReference type="PROSITE" id="PS01124">
    <property type="entry name" value="HTH_ARAC_FAMILY_2"/>
    <property type="match status" value="1"/>
</dbReference>
<gene>
    <name evidence="6" type="ORF">DWW10_06620</name>
</gene>
<keyword evidence="1" id="KW-0805">Transcription regulation</keyword>
<feature type="domain" description="HTH araC/xylS-type" evidence="5">
    <location>
        <begin position="809"/>
        <end position="917"/>
    </location>
</feature>
<proteinExistence type="predicted"/>
<dbReference type="Pfam" id="PF07495">
    <property type="entry name" value="Y_Y_Y"/>
    <property type="match status" value="1"/>
</dbReference>
<dbReference type="PANTHER" id="PTHR43280:SF29">
    <property type="entry name" value="ARAC-FAMILY TRANSCRIPTIONAL REGULATOR"/>
    <property type="match status" value="1"/>
</dbReference>
<dbReference type="GO" id="GO:0043565">
    <property type="term" value="F:sequence-specific DNA binding"/>
    <property type="evidence" value="ECO:0007669"/>
    <property type="project" value="InterPro"/>
</dbReference>
<dbReference type="PANTHER" id="PTHR43280">
    <property type="entry name" value="ARAC-FAMILY TRANSCRIPTIONAL REGULATOR"/>
    <property type="match status" value="1"/>
</dbReference>
<dbReference type="InterPro" id="IPR018060">
    <property type="entry name" value="HTH_AraC"/>
</dbReference>
<feature type="transmembrane region" description="Helical" evidence="4">
    <location>
        <begin position="748"/>
        <end position="767"/>
    </location>
</feature>
<dbReference type="GO" id="GO:0003700">
    <property type="term" value="F:DNA-binding transcription factor activity"/>
    <property type="evidence" value="ECO:0007669"/>
    <property type="project" value="InterPro"/>
</dbReference>
<name>A0A412YFY4_9BACE</name>
<keyword evidence="3" id="KW-0804">Transcription</keyword>
<keyword evidence="4" id="KW-0472">Membrane</keyword>
<accession>A0A412YFY4</accession>
<dbReference type="SUPFAM" id="SSF46689">
    <property type="entry name" value="Homeodomain-like"/>
    <property type="match status" value="1"/>
</dbReference>
<dbReference type="AlphaFoldDB" id="A0A412YFY4"/>
<dbReference type="InterPro" id="IPR011110">
    <property type="entry name" value="Reg_prop"/>
</dbReference>